<dbReference type="GO" id="GO:0032981">
    <property type="term" value="P:mitochondrial respiratory chain complex I assembly"/>
    <property type="evidence" value="ECO:0007669"/>
    <property type="project" value="InterPro"/>
</dbReference>
<gene>
    <name evidence="5" type="primary">NDUFAF4</name>
</gene>
<dbReference type="Pfam" id="PF06784">
    <property type="entry name" value="UPF0240"/>
    <property type="match status" value="1"/>
</dbReference>
<dbReference type="Proteomes" id="UP000694580">
    <property type="component" value="Chromosome 14"/>
</dbReference>
<protein>
    <recommendedName>
        <fullName evidence="3">NADH dehydrogenase [ubiquinone] 1 alpha subcomplex assembly factor 4</fullName>
    </recommendedName>
</protein>
<reference evidence="5" key="2">
    <citation type="submission" date="2025-08" db="UniProtKB">
        <authorList>
            <consortium name="Ensembl"/>
        </authorList>
    </citation>
    <scope>IDENTIFICATION</scope>
</reference>
<reference evidence="5" key="3">
    <citation type="submission" date="2025-09" db="UniProtKB">
        <authorList>
            <consortium name="Ensembl"/>
        </authorList>
    </citation>
    <scope>IDENTIFICATION</scope>
</reference>
<dbReference type="AlphaFoldDB" id="A0AAY4BDZ6"/>
<dbReference type="PANTHER" id="PTHR13338">
    <property type="entry name" value="UPF0240 PROTEIN"/>
    <property type="match status" value="1"/>
</dbReference>
<evidence type="ECO:0000256" key="1">
    <source>
        <dbReference type="ARBA" id="ARBA00010698"/>
    </source>
</evidence>
<sequence length="185" mass="20361">MGARVGRMFRNFNLENRAHREVGRAKPVPAPRHQGPGKPVGGTEDVPEKIRQKDESLASLLKSVYVESTEPVPPTPLPAAAERAEVQRRPLKAALPGDPYGICDITDVPKGKLSIVEALTALNNHKREPRTWTAEKVAQEYSLDLAETKALVQFFIPFDVKMIPPNSAGAKQIKAFIRHRGDTQG</sequence>
<evidence type="ECO:0000256" key="3">
    <source>
        <dbReference type="ARBA" id="ARBA00021777"/>
    </source>
</evidence>
<dbReference type="PANTHER" id="PTHR13338:SF4">
    <property type="entry name" value="NADH DEHYDROGENASE [UBIQUINONE] 1 ALPHA SUBCOMPLEX ASSEMBLY FACTOR 4"/>
    <property type="match status" value="1"/>
</dbReference>
<evidence type="ECO:0000313" key="6">
    <source>
        <dbReference type="Proteomes" id="UP000694580"/>
    </source>
</evidence>
<dbReference type="InterPro" id="IPR009622">
    <property type="entry name" value="NDUFAF4"/>
</dbReference>
<evidence type="ECO:0000313" key="5">
    <source>
        <dbReference type="Ensembl" id="ENSDCDP00010019158.1"/>
    </source>
</evidence>
<dbReference type="RefSeq" id="XP_028809072.1">
    <property type="nucleotide sequence ID" value="XM_028953239.1"/>
</dbReference>
<comment type="similarity">
    <text evidence="1">Belongs to the NDUFAF4 family.</text>
</comment>
<feature type="region of interest" description="Disordered" evidence="4">
    <location>
        <begin position="18"/>
        <end position="47"/>
    </location>
</feature>
<accession>A0AAY4BDZ6</accession>
<evidence type="ECO:0000256" key="2">
    <source>
        <dbReference type="ARBA" id="ARBA00011265"/>
    </source>
</evidence>
<dbReference type="GeneID" id="114763500"/>
<name>A0AAY4BDZ6_9TELE</name>
<keyword evidence="6" id="KW-1185">Reference proteome</keyword>
<dbReference type="GeneTree" id="ENSGT00390000001627"/>
<organism evidence="5 6">
    <name type="scientific">Denticeps clupeoides</name>
    <name type="common">denticle herring</name>
    <dbReference type="NCBI Taxonomy" id="299321"/>
    <lineage>
        <taxon>Eukaryota</taxon>
        <taxon>Metazoa</taxon>
        <taxon>Chordata</taxon>
        <taxon>Craniata</taxon>
        <taxon>Vertebrata</taxon>
        <taxon>Euteleostomi</taxon>
        <taxon>Actinopterygii</taxon>
        <taxon>Neopterygii</taxon>
        <taxon>Teleostei</taxon>
        <taxon>Clupei</taxon>
        <taxon>Clupeiformes</taxon>
        <taxon>Denticipitoidei</taxon>
        <taxon>Denticipitidae</taxon>
        <taxon>Denticeps</taxon>
    </lineage>
</organism>
<reference evidence="5 6" key="1">
    <citation type="submission" date="2020-06" db="EMBL/GenBank/DDBJ databases">
        <authorList>
            <consortium name="Wellcome Sanger Institute Data Sharing"/>
        </authorList>
    </citation>
    <scope>NUCLEOTIDE SEQUENCE [LARGE SCALE GENOMIC DNA]</scope>
</reference>
<evidence type="ECO:0000256" key="4">
    <source>
        <dbReference type="SAM" id="MobiDB-lite"/>
    </source>
</evidence>
<dbReference type="GO" id="GO:0005739">
    <property type="term" value="C:mitochondrion"/>
    <property type="evidence" value="ECO:0007669"/>
    <property type="project" value="TreeGrafter"/>
</dbReference>
<dbReference type="Ensembl" id="ENSDCDT00010020263.1">
    <property type="protein sequence ID" value="ENSDCDP00010019158.1"/>
    <property type="gene ID" value="ENSDCDG00010008676.1"/>
</dbReference>
<proteinExistence type="inferred from homology"/>
<comment type="subunit">
    <text evidence="2">Binds calmodulin. Interacts with NDUFAF3.</text>
</comment>